<dbReference type="EMBL" id="JBHFEH010000067">
    <property type="protein sequence ID" value="KAL2049263.1"/>
    <property type="molecule type" value="Genomic_DNA"/>
</dbReference>
<dbReference type="Proteomes" id="UP001590951">
    <property type="component" value="Unassembled WGS sequence"/>
</dbReference>
<gene>
    <name evidence="2" type="ORF">ABVK25_010440</name>
</gene>
<proteinExistence type="predicted"/>
<protein>
    <submittedName>
        <fullName evidence="2">Uncharacterized protein</fullName>
    </submittedName>
</protein>
<evidence type="ECO:0000313" key="2">
    <source>
        <dbReference type="EMBL" id="KAL2049263.1"/>
    </source>
</evidence>
<evidence type="ECO:0000256" key="1">
    <source>
        <dbReference type="SAM" id="SignalP"/>
    </source>
</evidence>
<keyword evidence="3" id="KW-1185">Reference proteome</keyword>
<evidence type="ECO:0000313" key="3">
    <source>
        <dbReference type="Proteomes" id="UP001590951"/>
    </source>
</evidence>
<name>A0ABR4AVU1_9LECA</name>
<feature type="chain" id="PRO_5046813359" evidence="1">
    <location>
        <begin position="23"/>
        <end position="360"/>
    </location>
</feature>
<accession>A0ABR4AVU1</accession>
<feature type="signal peptide" evidence="1">
    <location>
        <begin position="1"/>
        <end position="22"/>
    </location>
</feature>
<sequence>MLLAHFAGLSFSIITIFSAALPQPPQDHSTGLSAGSVLPSQLLYPGISSLNATSAENKITISCDGPRYGQNLRVTSCRDIFRFIAKADHQITFGERGSQVTYQAPLPYRLQSPDGVCFVQVVLKPGKTSGHMSSTEIGQAAYTLFDVCVVRRGYGGIAGNPGGDNNLEVAIGSYKPSVRCNTGATPGPPWRSCVNIFADMRADRDPIVFGQRGPGVQRKLPFFLQSMDARCSVKIDSTTPASSVSTWYELWEAVNAISYMCVRQKEKGGKATRAGSLSNIYLELSDLSPDVGSSVMTLPNSSAVEEDLLSPMNGVQNFSAEAASPSLVLNVPFEIMNGTLWGNSSVLVTTPDDGAQVGTS</sequence>
<comment type="caution">
    <text evidence="2">The sequence shown here is derived from an EMBL/GenBank/DDBJ whole genome shotgun (WGS) entry which is preliminary data.</text>
</comment>
<organism evidence="2 3">
    <name type="scientific">Lepraria finkii</name>
    <dbReference type="NCBI Taxonomy" id="1340010"/>
    <lineage>
        <taxon>Eukaryota</taxon>
        <taxon>Fungi</taxon>
        <taxon>Dikarya</taxon>
        <taxon>Ascomycota</taxon>
        <taxon>Pezizomycotina</taxon>
        <taxon>Lecanoromycetes</taxon>
        <taxon>OSLEUM clade</taxon>
        <taxon>Lecanoromycetidae</taxon>
        <taxon>Lecanorales</taxon>
        <taxon>Lecanorineae</taxon>
        <taxon>Stereocaulaceae</taxon>
        <taxon>Lepraria</taxon>
    </lineage>
</organism>
<reference evidence="2 3" key="1">
    <citation type="submission" date="2024-09" db="EMBL/GenBank/DDBJ databases">
        <title>Rethinking Asexuality: The Enigmatic Case of Functional Sexual Genes in Lepraria (Stereocaulaceae).</title>
        <authorList>
            <person name="Doellman M."/>
            <person name="Sun Y."/>
            <person name="Barcenas-Pena A."/>
            <person name="Lumbsch H.T."/>
            <person name="Grewe F."/>
        </authorList>
    </citation>
    <scope>NUCLEOTIDE SEQUENCE [LARGE SCALE GENOMIC DNA]</scope>
    <source>
        <strain evidence="2 3">Grewe 0041</strain>
    </source>
</reference>
<keyword evidence="1" id="KW-0732">Signal</keyword>